<dbReference type="Proteomes" id="UP001175226">
    <property type="component" value="Unassembled WGS sequence"/>
</dbReference>
<reference evidence="1" key="1">
    <citation type="submission" date="2023-06" db="EMBL/GenBank/DDBJ databases">
        <authorList>
            <consortium name="Lawrence Berkeley National Laboratory"/>
            <person name="Ahrendt S."/>
            <person name="Sahu N."/>
            <person name="Indic B."/>
            <person name="Wong-Bajracharya J."/>
            <person name="Merenyi Z."/>
            <person name="Ke H.-M."/>
            <person name="Monk M."/>
            <person name="Kocsube S."/>
            <person name="Drula E."/>
            <person name="Lipzen A."/>
            <person name="Balint B."/>
            <person name="Henrissat B."/>
            <person name="Andreopoulos B."/>
            <person name="Martin F.M."/>
            <person name="Harder C.B."/>
            <person name="Rigling D."/>
            <person name="Ford K.L."/>
            <person name="Foster G.D."/>
            <person name="Pangilinan J."/>
            <person name="Papanicolaou A."/>
            <person name="Barry K."/>
            <person name="LaButti K."/>
            <person name="Viragh M."/>
            <person name="Koriabine M."/>
            <person name="Yan M."/>
            <person name="Riley R."/>
            <person name="Champramary S."/>
            <person name="Plett K.L."/>
            <person name="Tsai I.J."/>
            <person name="Slot J."/>
            <person name="Sipos G."/>
            <person name="Plett J."/>
            <person name="Nagy L.G."/>
            <person name="Grigoriev I.V."/>
        </authorList>
    </citation>
    <scope>NUCLEOTIDE SEQUENCE</scope>
    <source>
        <strain evidence="1">FPL87.14</strain>
    </source>
</reference>
<dbReference type="AlphaFoldDB" id="A0AA39IVT4"/>
<keyword evidence="2" id="KW-1185">Reference proteome</keyword>
<dbReference type="EMBL" id="JAUEPT010000138">
    <property type="protein sequence ID" value="KAK0430664.1"/>
    <property type="molecule type" value="Genomic_DNA"/>
</dbReference>
<accession>A0AA39IVT4</accession>
<gene>
    <name evidence="1" type="ORF">EV421DRAFT_1743839</name>
</gene>
<evidence type="ECO:0000313" key="1">
    <source>
        <dbReference type="EMBL" id="KAK0430664.1"/>
    </source>
</evidence>
<sequence length="292" mass="33307">MDSLFFDGSKIPSTYRHPPVAGNALRPRLWGGGRHIYLSMVPCFLRSYWFQFYSSVHKEMFDRHLSDARTIDNLPQSRGRGCVVISVSSKHEIFAPHGLRRSRRRRASGLLCTQTVYLALAAVCNVRVLCSPLPPARVAFVFWHLSSVARLLRSLFSEERYNSQGRTVNRRDHESLLDFILLFADSRQYRRNIEAPLLLQLQAPVYRVTDNGYGNVFHQPFQQFDLTLELSTGENYCETTGGDPPRLYRARHQLGCTSPASMQIDAKDLQSSTGEYRCLQSVCSLPETICPE</sequence>
<comment type="caution">
    <text evidence="1">The sequence shown here is derived from an EMBL/GenBank/DDBJ whole genome shotgun (WGS) entry which is preliminary data.</text>
</comment>
<name>A0AA39IVT4_9AGAR</name>
<protein>
    <submittedName>
        <fullName evidence="1">Uncharacterized protein</fullName>
    </submittedName>
</protein>
<evidence type="ECO:0000313" key="2">
    <source>
        <dbReference type="Proteomes" id="UP001175226"/>
    </source>
</evidence>
<proteinExistence type="predicted"/>
<organism evidence="1 2">
    <name type="scientific">Armillaria borealis</name>
    <dbReference type="NCBI Taxonomy" id="47425"/>
    <lineage>
        <taxon>Eukaryota</taxon>
        <taxon>Fungi</taxon>
        <taxon>Dikarya</taxon>
        <taxon>Basidiomycota</taxon>
        <taxon>Agaricomycotina</taxon>
        <taxon>Agaricomycetes</taxon>
        <taxon>Agaricomycetidae</taxon>
        <taxon>Agaricales</taxon>
        <taxon>Marasmiineae</taxon>
        <taxon>Physalacriaceae</taxon>
        <taxon>Armillaria</taxon>
    </lineage>
</organism>